<dbReference type="SUPFAM" id="SSF88723">
    <property type="entry name" value="PIN domain-like"/>
    <property type="match status" value="1"/>
</dbReference>
<dbReference type="Gene3D" id="3.40.50.1010">
    <property type="entry name" value="5'-nuclease"/>
    <property type="match status" value="1"/>
</dbReference>
<dbReference type="EMBL" id="RBXL01000001">
    <property type="protein sequence ID" value="RKT47295.1"/>
    <property type="molecule type" value="Genomic_DNA"/>
</dbReference>
<dbReference type="CDD" id="cd09872">
    <property type="entry name" value="PIN_Sll0205-like"/>
    <property type="match status" value="1"/>
</dbReference>
<reference evidence="2 3" key="1">
    <citation type="submission" date="2018-10" db="EMBL/GenBank/DDBJ databases">
        <title>Genomic Encyclopedia of Archaeal and Bacterial Type Strains, Phase II (KMG-II): from individual species to whole genera.</title>
        <authorList>
            <person name="Goeker M."/>
        </authorList>
    </citation>
    <scope>NUCLEOTIDE SEQUENCE [LARGE SCALE GENOMIC DNA]</scope>
    <source>
        <strain evidence="2 3">DSM 235</strain>
    </source>
</reference>
<name>A0A495VFR3_9GAMM</name>
<dbReference type="InterPro" id="IPR002716">
    <property type="entry name" value="PIN_dom"/>
</dbReference>
<proteinExistence type="predicted"/>
<gene>
    <name evidence="2" type="ORF">BDD21_4860</name>
</gene>
<evidence type="ECO:0000259" key="1">
    <source>
        <dbReference type="Pfam" id="PF01850"/>
    </source>
</evidence>
<dbReference type="PANTHER" id="PTHR36173:SF2">
    <property type="entry name" value="RIBONUCLEASE VAPC16"/>
    <property type="match status" value="1"/>
</dbReference>
<protein>
    <submittedName>
        <fullName evidence="2">PIN domain nuclease of toxin-antitoxin system</fullName>
    </submittedName>
</protein>
<comment type="caution">
    <text evidence="2">The sequence shown here is derived from an EMBL/GenBank/DDBJ whole genome shotgun (WGS) entry which is preliminary data.</text>
</comment>
<dbReference type="AlphaFoldDB" id="A0A495VFR3"/>
<dbReference type="InterPro" id="IPR052919">
    <property type="entry name" value="TA_system_RNase"/>
</dbReference>
<organism evidence="2 3">
    <name type="scientific">Thiocapsa rosea</name>
    <dbReference type="NCBI Taxonomy" id="69360"/>
    <lineage>
        <taxon>Bacteria</taxon>
        <taxon>Pseudomonadati</taxon>
        <taxon>Pseudomonadota</taxon>
        <taxon>Gammaproteobacteria</taxon>
        <taxon>Chromatiales</taxon>
        <taxon>Chromatiaceae</taxon>
        <taxon>Thiocapsa</taxon>
    </lineage>
</organism>
<keyword evidence="3" id="KW-1185">Reference proteome</keyword>
<feature type="domain" description="PIN" evidence="1">
    <location>
        <begin position="7"/>
        <end position="119"/>
    </location>
</feature>
<evidence type="ECO:0000313" key="3">
    <source>
        <dbReference type="Proteomes" id="UP000274556"/>
    </source>
</evidence>
<dbReference type="Proteomes" id="UP000274556">
    <property type="component" value="Unassembled WGS sequence"/>
</dbReference>
<dbReference type="PANTHER" id="PTHR36173">
    <property type="entry name" value="RIBONUCLEASE VAPC16-RELATED"/>
    <property type="match status" value="1"/>
</dbReference>
<accession>A0A495VFR3</accession>
<dbReference type="Pfam" id="PF01850">
    <property type="entry name" value="PIN"/>
    <property type="match status" value="1"/>
</dbReference>
<sequence length="131" mass="14577">MSKMRLLLDTHALLWWLDGDVQLSLPAREAIANQQTVVLVSAASAWEIATKVRIGKLPGAIHVIEHLPEILDSQDFLHLPVGVDHARRAGLMPGTHRDPFDRMLIAQAQIEGLTLVSNEILFDTFGVARLW</sequence>
<evidence type="ECO:0000313" key="2">
    <source>
        <dbReference type="EMBL" id="RKT47295.1"/>
    </source>
</evidence>
<dbReference type="InterPro" id="IPR029060">
    <property type="entry name" value="PIN-like_dom_sf"/>
</dbReference>
<dbReference type="InterPro" id="IPR041705">
    <property type="entry name" value="PIN_Sll0205"/>
</dbReference>